<protein>
    <submittedName>
        <fullName evidence="1">Uncharacterized protein</fullName>
    </submittedName>
</protein>
<evidence type="ECO:0000313" key="2">
    <source>
        <dbReference type="Proteomes" id="UP001519460"/>
    </source>
</evidence>
<dbReference type="Proteomes" id="UP001519460">
    <property type="component" value="Unassembled WGS sequence"/>
</dbReference>
<reference evidence="1 2" key="1">
    <citation type="journal article" date="2023" name="Sci. Data">
        <title>Genome assembly of the Korean intertidal mud-creeper Batillaria attramentaria.</title>
        <authorList>
            <person name="Patra A.K."/>
            <person name="Ho P.T."/>
            <person name="Jun S."/>
            <person name="Lee S.J."/>
            <person name="Kim Y."/>
            <person name="Won Y.J."/>
        </authorList>
    </citation>
    <scope>NUCLEOTIDE SEQUENCE [LARGE SCALE GENOMIC DNA]</scope>
    <source>
        <strain evidence="1">Wonlab-2016</strain>
    </source>
</reference>
<sequence length="92" mass="10486">SLLAALHSLCAGDRDPSHVRRNSPRSVHSLWGSGIMEHLPSFQRYWIRHGTVLHVGVCFLQHHNDLGWLLFCRVLSTRSSVGKVRALVEYEQ</sequence>
<proteinExistence type="predicted"/>
<comment type="caution">
    <text evidence="1">The sequence shown here is derived from an EMBL/GenBank/DDBJ whole genome shotgun (WGS) entry which is preliminary data.</text>
</comment>
<dbReference type="EMBL" id="JACVVK020000484">
    <property type="protein sequence ID" value="KAK7471652.1"/>
    <property type="molecule type" value="Genomic_DNA"/>
</dbReference>
<keyword evidence="2" id="KW-1185">Reference proteome</keyword>
<feature type="non-terminal residue" evidence="1">
    <location>
        <position position="1"/>
    </location>
</feature>
<gene>
    <name evidence="1" type="ORF">BaRGS_00035699</name>
</gene>
<evidence type="ECO:0000313" key="1">
    <source>
        <dbReference type="EMBL" id="KAK7471652.1"/>
    </source>
</evidence>
<dbReference type="AlphaFoldDB" id="A0ABD0JDP8"/>
<accession>A0ABD0JDP8</accession>
<organism evidence="1 2">
    <name type="scientific">Batillaria attramentaria</name>
    <dbReference type="NCBI Taxonomy" id="370345"/>
    <lineage>
        <taxon>Eukaryota</taxon>
        <taxon>Metazoa</taxon>
        <taxon>Spiralia</taxon>
        <taxon>Lophotrochozoa</taxon>
        <taxon>Mollusca</taxon>
        <taxon>Gastropoda</taxon>
        <taxon>Caenogastropoda</taxon>
        <taxon>Sorbeoconcha</taxon>
        <taxon>Cerithioidea</taxon>
        <taxon>Batillariidae</taxon>
        <taxon>Batillaria</taxon>
    </lineage>
</organism>
<feature type="non-terminal residue" evidence="1">
    <location>
        <position position="92"/>
    </location>
</feature>
<name>A0ABD0JDP8_9CAEN</name>